<gene>
    <name evidence="2" type="ORF">DH2020_001640</name>
</gene>
<keyword evidence="3" id="KW-1185">Reference proteome</keyword>
<comment type="caution">
    <text evidence="2">The sequence shown here is derived from an EMBL/GenBank/DDBJ whole genome shotgun (WGS) entry which is preliminary data.</text>
</comment>
<organism evidence="2 3">
    <name type="scientific">Rehmannia glutinosa</name>
    <name type="common">Chinese foxglove</name>
    <dbReference type="NCBI Taxonomy" id="99300"/>
    <lineage>
        <taxon>Eukaryota</taxon>
        <taxon>Viridiplantae</taxon>
        <taxon>Streptophyta</taxon>
        <taxon>Embryophyta</taxon>
        <taxon>Tracheophyta</taxon>
        <taxon>Spermatophyta</taxon>
        <taxon>Magnoliopsida</taxon>
        <taxon>eudicotyledons</taxon>
        <taxon>Gunneridae</taxon>
        <taxon>Pentapetalae</taxon>
        <taxon>asterids</taxon>
        <taxon>lamiids</taxon>
        <taxon>Lamiales</taxon>
        <taxon>Orobanchaceae</taxon>
        <taxon>Rehmannieae</taxon>
        <taxon>Rehmannia</taxon>
    </lineage>
</organism>
<dbReference type="PANTHER" id="PTHR36773">
    <property type="entry name" value="EXPRESSED PROTEIN"/>
    <property type="match status" value="1"/>
</dbReference>
<evidence type="ECO:0000313" key="3">
    <source>
        <dbReference type="Proteomes" id="UP001318860"/>
    </source>
</evidence>
<name>A0ABR0Y0F6_REHGL</name>
<feature type="region of interest" description="Disordered" evidence="1">
    <location>
        <begin position="1"/>
        <end position="88"/>
    </location>
</feature>
<dbReference type="Proteomes" id="UP001318860">
    <property type="component" value="Unassembled WGS sequence"/>
</dbReference>
<proteinExistence type="predicted"/>
<evidence type="ECO:0000313" key="2">
    <source>
        <dbReference type="EMBL" id="KAK6164776.1"/>
    </source>
</evidence>
<accession>A0ABR0Y0F6</accession>
<protein>
    <submittedName>
        <fullName evidence="2">Uncharacterized protein</fullName>
    </submittedName>
</protein>
<reference evidence="2 3" key="1">
    <citation type="journal article" date="2021" name="Comput. Struct. Biotechnol. J.">
        <title>De novo genome assembly of the potent medicinal plant Rehmannia glutinosa using nanopore technology.</title>
        <authorList>
            <person name="Ma L."/>
            <person name="Dong C."/>
            <person name="Song C."/>
            <person name="Wang X."/>
            <person name="Zheng X."/>
            <person name="Niu Y."/>
            <person name="Chen S."/>
            <person name="Feng W."/>
        </authorList>
    </citation>
    <scope>NUCLEOTIDE SEQUENCE [LARGE SCALE GENOMIC DNA]</scope>
    <source>
        <strain evidence="2">DH-2019</strain>
    </source>
</reference>
<feature type="compositionally biased region" description="Pro residues" evidence="1">
    <location>
        <begin position="1"/>
        <end position="10"/>
    </location>
</feature>
<evidence type="ECO:0000256" key="1">
    <source>
        <dbReference type="SAM" id="MobiDB-lite"/>
    </source>
</evidence>
<sequence length="203" mass="22373">MGSPPRPPPNLDDYSAAATLIGLSPSPSTPASTRAHQKPARQTIRLPGRTSSHSNTLGPGPPHTRTVKHKSSRNANPGRESGAPFLLPANAKPLVENPDFSERDKCEEREMEACFVAARERCGDFAKQKCGPAFWDARIEVSGLDLKVVDWKDVFRLISGVCFANEKSYGVGFWGVDKSWGEFKRKYDVTNVRGSDLNIEEYL</sequence>
<dbReference type="EMBL" id="JABTTQ020000001">
    <property type="protein sequence ID" value="KAK6164776.1"/>
    <property type="molecule type" value="Genomic_DNA"/>
</dbReference>
<dbReference type="PANTHER" id="PTHR36773:SF1">
    <property type="entry name" value="EXPRESSED PROTEIN"/>
    <property type="match status" value="1"/>
</dbReference>
<feature type="compositionally biased region" description="Low complexity" evidence="1">
    <location>
        <begin position="24"/>
        <end position="33"/>
    </location>
</feature>